<dbReference type="FunFam" id="3.40.50.1260:FF:000002">
    <property type="entry name" value="Phosphoglycerate kinase"/>
    <property type="match status" value="1"/>
</dbReference>
<dbReference type="GO" id="GO:0005829">
    <property type="term" value="C:cytosol"/>
    <property type="evidence" value="ECO:0007669"/>
    <property type="project" value="TreeGrafter"/>
</dbReference>
<protein>
    <recommendedName>
        <fullName evidence="5">phosphoglycerate kinase</fullName>
        <ecNumber evidence="5">2.7.2.3</ecNumber>
    </recommendedName>
</protein>
<comment type="subunit">
    <text evidence="4">Monomer.</text>
</comment>
<keyword evidence="10" id="KW-0067">ATP-binding</keyword>
<comment type="similarity">
    <text evidence="3">Belongs to the phosphoglycerate kinase family.</text>
</comment>
<dbReference type="PANTHER" id="PTHR11406">
    <property type="entry name" value="PHOSPHOGLYCERATE KINASE"/>
    <property type="match status" value="1"/>
</dbReference>
<dbReference type="AlphaFoldDB" id="A0A382DKQ7"/>
<comment type="subcellular location">
    <subcellularLocation>
        <location evidence="2">Cytoplasm</location>
    </subcellularLocation>
</comment>
<feature type="non-terminal residue" evidence="11">
    <location>
        <position position="279"/>
    </location>
</feature>
<evidence type="ECO:0000256" key="3">
    <source>
        <dbReference type="ARBA" id="ARBA00008982"/>
    </source>
</evidence>
<accession>A0A382DKQ7</accession>
<evidence type="ECO:0000256" key="2">
    <source>
        <dbReference type="ARBA" id="ARBA00004496"/>
    </source>
</evidence>
<evidence type="ECO:0000256" key="5">
    <source>
        <dbReference type="ARBA" id="ARBA00013061"/>
    </source>
</evidence>
<dbReference type="InterPro" id="IPR001576">
    <property type="entry name" value="Phosphoglycerate_kinase"/>
</dbReference>
<organism evidence="11">
    <name type="scientific">marine metagenome</name>
    <dbReference type="NCBI Taxonomy" id="408172"/>
    <lineage>
        <taxon>unclassified sequences</taxon>
        <taxon>metagenomes</taxon>
        <taxon>ecological metagenomes</taxon>
    </lineage>
</organism>
<dbReference type="EC" id="2.7.2.3" evidence="5"/>
<gene>
    <name evidence="11" type="ORF">METZ01_LOCUS191633</name>
</gene>
<dbReference type="GO" id="GO:0005524">
    <property type="term" value="F:ATP binding"/>
    <property type="evidence" value="ECO:0007669"/>
    <property type="project" value="UniProtKB-KW"/>
</dbReference>
<evidence type="ECO:0000256" key="4">
    <source>
        <dbReference type="ARBA" id="ARBA00011245"/>
    </source>
</evidence>
<dbReference type="Gene3D" id="3.40.50.1260">
    <property type="entry name" value="Phosphoglycerate kinase, N-terminal domain"/>
    <property type="match status" value="2"/>
</dbReference>
<comment type="catalytic activity">
    <reaction evidence="1">
        <text>(2R)-3-phosphoglycerate + ATP = (2R)-3-phospho-glyceroyl phosphate + ADP</text>
        <dbReference type="Rhea" id="RHEA:14801"/>
        <dbReference type="ChEBI" id="CHEBI:30616"/>
        <dbReference type="ChEBI" id="CHEBI:57604"/>
        <dbReference type="ChEBI" id="CHEBI:58272"/>
        <dbReference type="ChEBI" id="CHEBI:456216"/>
        <dbReference type="EC" id="2.7.2.3"/>
    </reaction>
</comment>
<dbReference type="InterPro" id="IPR036043">
    <property type="entry name" value="Phosphoglycerate_kinase_sf"/>
</dbReference>
<keyword evidence="7" id="KW-0808">Transferase</keyword>
<dbReference type="EMBL" id="UINC01039788">
    <property type="protein sequence ID" value="SVB38779.1"/>
    <property type="molecule type" value="Genomic_DNA"/>
</dbReference>
<evidence type="ECO:0000313" key="11">
    <source>
        <dbReference type="EMBL" id="SVB38779.1"/>
    </source>
</evidence>
<evidence type="ECO:0000256" key="1">
    <source>
        <dbReference type="ARBA" id="ARBA00000642"/>
    </source>
</evidence>
<evidence type="ECO:0000256" key="10">
    <source>
        <dbReference type="ARBA" id="ARBA00022840"/>
    </source>
</evidence>
<dbReference type="InterPro" id="IPR015824">
    <property type="entry name" value="Phosphoglycerate_kinase_N"/>
</dbReference>
<dbReference type="SUPFAM" id="SSF53748">
    <property type="entry name" value="Phosphoglycerate kinase"/>
    <property type="match status" value="1"/>
</dbReference>
<dbReference type="PRINTS" id="PR00477">
    <property type="entry name" value="PHGLYCKINASE"/>
</dbReference>
<reference evidence="11" key="1">
    <citation type="submission" date="2018-05" db="EMBL/GenBank/DDBJ databases">
        <authorList>
            <person name="Lanie J.A."/>
            <person name="Ng W.-L."/>
            <person name="Kazmierczak K.M."/>
            <person name="Andrzejewski T.M."/>
            <person name="Davidsen T.M."/>
            <person name="Wayne K.J."/>
            <person name="Tettelin H."/>
            <person name="Glass J.I."/>
            <person name="Rusch D."/>
            <person name="Podicherti R."/>
            <person name="Tsui H.-C.T."/>
            <person name="Winkler M.E."/>
        </authorList>
    </citation>
    <scope>NUCLEOTIDE SEQUENCE</scope>
</reference>
<name>A0A382DKQ7_9ZZZZ</name>
<sequence length="279" mass="30655">MSILVKIADLDLSNKTILIREDYNVPMKNSEITDDTRITATLSTLKQILETGSKIIIMSHLGRPEEGRYDETFSLMPVAKSLSDHLGVEVPLIKDWVNGIEMSRHQIVLCENVRFEKGEINNDDELSRKMAKLCQIYINDAFATAHRAQASTHGVAKYASVSAAGPLLINELKALTKALRKPAKPIVAIIGGAKISTKLTILETLFERVDKLILGGGIVNTFLKAAGYEIGKSLYEPNLVKIAGKLIERAEKNNCVIPLPVDVVTGENFDENTIAKTKS</sequence>
<dbReference type="GO" id="GO:0006096">
    <property type="term" value="P:glycolytic process"/>
    <property type="evidence" value="ECO:0007669"/>
    <property type="project" value="InterPro"/>
</dbReference>
<keyword evidence="6" id="KW-0963">Cytoplasm</keyword>
<keyword evidence="9" id="KW-0418">Kinase</keyword>
<dbReference type="GO" id="GO:0043531">
    <property type="term" value="F:ADP binding"/>
    <property type="evidence" value="ECO:0007669"/>
    <property type="project" value="TreeGrafter"/>
</dbReference>
<dbReference type="PANTHER" id="PTHR11406:SF23">
    <property type="entry name" value="PHOSPHOGLYCERATE KINASE 1, CHLOROPLASTIC-RELATED"/>
    <property type="match status" value="1"/>
</dbReference>
<dbReference type="GO" id="GO:0004618">
    <property type="term" value="F:phosphoglycerate kinase activity"/>
    <property type="evidence" value="ECO:0007669"/>
    <property type="project" value="UniProtKB-EC"/>
</dbReference>
<dbReference type="GO" id="GO:0006094">
    <property type="term" value="P:gluconeogenesis"/>
    <property type="evidence" value="ECO:0007669"/>
    <property type="project" value="TreeGrafter"/>
</dbReference>
<keyword evidence="8" id="KW-0547">Nucleotide-binding</keyword>
<evidence type="ECO:0000256" key="9">
    <source>
        <dbReference type="ARBA" id="ARBA00022777"/>
    </source>
</evidence>
<proteinExistence type="inferred from homology"/>
<dbReference type="Pfam" id="PF00162">
    <property type="entry name" value="PGK"/>
    <property type="match status" value="1"/>
</dbReference>
<evidence type="ECO:0000256" key="8">
    <source>
        <dbReference type="ARBA" id="ARBA00022741"/>
    </source>
</evidence>
<evidence type="ECO:0000256" key="7">
    <source>
        <dbReference type="ARBA" id="ARBA00022679"/>
    </source>
</evidence>
<evidence type="ECO:0000256" key="6">
    <source>
        <dbReference type="ARBA" id="ARBA00022490"/>
    </source>
</evidence>